<dbReference type="NCBIfam" id="TIGR00022">
    <property type="entry name" value="YhcH/YjgK/YiaL family protein"/>
    <property type="match status" value="1"/>
</dbReference>
<gene>
    <name evidence="1" type="ORF">CLG_B1591</name>
</gene>
<accession>A0A9P2LKP8</accession>
<dbReference type="RefSeq" id="WP_003375122.1">
    <property type="nucleotide sequence ID" value="NZ_ACSJ01000007.1"/>
</dbReference>
<protein>
    <recommendedName>
        <fullName evidence="3">YhcH/YjgK/YiaL family protein</fullName>
    </recommendedName>
</protein>
<dbReference type="Pfam" id="PF04074">
    <property type="entry name" value="DUF386"/>
    <property type="match status" value="1"/>
</dbReference>
<organism evidence="1 2">
    <name type="scientific">Clostridium botulinum D str. 1873</name>
    <dbReference type="NCBI Taxonomy" id="592027"/>
    <lineage>
        <taxon>Bacteria</taxon>
        <taxon>Bacillati</taxon>
        <taxon>Bacillota</taxon>
        <taxon>Clostridia</taxon>
        <taxon>Eubacteriales</taxon>
        <taxon>Clostridiaceae</taxon>
        <taxon>Clostridium</taxon>
    </lineage>
</organism>
<evidence type="ECO:0008006" key="3">
    <source>
        <dbReference type="Google" id="ProtNLM"/>
    </source>
</evidence>
<dbReference type="EMBL" id="ACSJ01000007">
    <property type="protein sequence ID" value="EES90626.1"/>
    <property type="molecule type" value="Genomic_DNA"/>
</dbReference>
<dbReference type="SUPFAM" id="SSF51197">
    <property type="entry name" value="Clavaminate synthase-like"/>
    <property type="match status" value="1"/>
</dbReference>
<comment type="caution">
    <text evidence="1">The sequence shown here is derived from an EMBL/GenBank/DDBJ whole genome shotgun (WGS) entry which is preliminary data.</text>
</comment>
<dbReference type="PANTHER" id="PTHR34986:SF1">
    <property type="entry name" value="PROTEIN YIAL"/>
    <property type="match status" value="1"/>
</dbReference>
<dbReference type="GO" id="GO:0005829">
    <property type="term" value="C:cytosol"/>
    <property type="evidence" value="ECO:0007669"/>
    <property type="project" value="TreeGrafter"/>
</dbReference>
<dbReference type="AlphaFoldDB" id="A0A9P2LKP8"/>
<dbReference type="Gene3D" id="2.60.120.370">
    <property type="entry name" value="YhcH/YjgK/YiaL"/>
    <property type="match status" value="1"/>
</dbReference>
<evidence type="ECO:0000313" key="1">
    <source>
        <dbReference type="EMBL" id="EES90626.1"/>
    </source>
</evidence>
<sequence>MIYGNLANKESFKYLPEAILKVFDYALKNDIQKFKLGSYEIDSDKIFVNVVQYDTKNIKDRFWEAHRKYLDIHVVFKGNERININFIDNLKQLEYVDKDDFLSLEGEFKSSVVLSKNDFLICYPEDAHMTALKVNESENVKKAIFKISLDIL</sequence>
<proteinExistence type="predicted"/>
<dbReference type="PANTHER" id="PTHR34986">
    <property type="entry name" value="EVOLVED BETA-GALACTOSIDASE SUBUNIT BETA"/>
    <property type="match status" value="1"/>
</dbReference>
<dbReference type="InterPro" id="IPR004375">
    <property type="entry name" value="NanQ/TabA/YiaL"/>
</dbReference>
<dbReference type="Proteomes" id="UP000006160">
    <property type="component" value="Unassembled WGS sequence"/>
</dbReference>
<reference evidence="1 2" key="1">
    <citation type="submission" date="2009-10" db="EMBL/GenBank/DDBJ databases">
        <authorList>
            <person name="Shrivastava S."/>
            <person name="Brinkac L.B."/>
            <person name="Brown J.L."/>
            <person name="Bruce D.B."/>
            <person name="Detter C."/>
            <person name="Green L.D."/>
            <person name="Munk C.A."/>
            <person name="Rogers Y.C."/>
            <person name="Tapia R."/>
            <person name="Saunders E.S."/>
            <person name="Sims D.R."/>
            <person name="Smith L.A."/>
            <person name="Smith T.J."/>
            <person name="Sutton G."/>
            <person name="Brettin T."/>
        </authorList>
    </citation>
    <scope>NUCLEOTIDE SEQUENCE [LARGE SCALE GENOMIC DNA]</scope>
    <source>
        <strain evidence="2">D str. 1873</strain>
    </source>
</reference>
<name>A0A9P2LKP8_CLOBO</name>
<dbReference type="InterPro" id="IPR037012">
    <property type="entry name" value="NanQ/TabA/YiaL_sf"/>
</dbReference>
<evidence type="ECO:0000313" key="2">
    <source>
        <dbReference type="Proteomes" id="UP000006160"/>
    </source>
</evidence>